<protein>
    <submittedName>
        <fullName evidence="1">Uncharacterized protein</fullName>
    </submittedName>
</protein>
<accession>A0A6J4SPF4</accession>
<reference evidence="1" key="1">
    <citation type="submission" date="2020-02" db="EMBL/GenBank/DDBJ databases">
        <authorList>
            <person name="Meier V. D."/>
        </authorList>
    </citation>
    <scope>NUCLEOTIDE SEQUENCE</scope>
    <source>
        <strain evidence="1">AVDCRST_MAG67</strain>
    </source>
</reference>
<dbReference type="EMBL" id="CADCVQ010000081">
    <property type="protein sequence ID" value="CAA9500734.1"/>
    <property type="molecule type" value="Genomic_DNA"/>
</dbReference>
<name>A0A6J4SPF4_9ACTN</name>
<dbReference type="InterPro" id="IPR009057">
    <property type="entry name" value="Homeodomain-like_sf"/>
</dbReference>
<dbReference type="SUPFAM" id="SSF46689">
    <property type="entry name" value="Homeodomain-like"/>
    <property type="match status" value="1"/>
</dbReference>
<gene>
    <name evidence="1" type="ORF">AVDCRST_MAG67-1964</name>
</gene>
<dbReference type="AlphaFoldDB" id="A0A6J4SPF4"/>
<evidence type="ECO:0000313" key="1">
    <source>
        <dbReference type="EMBL" id="CAA9500734.1"/>
    </source>
</evidence>
<sequence>MRVKAVERAQARALRQEGWPHKRIAALLGVSPGSVHAWTRDIELTAEQRAHNLRGPAGPQNPAVVARRAASWSAACRAKRAAYQEEGRARARAGGDPLHLQGCMLYWAEGGKGRNVVDFANSDLPMVRLFRGFLRDCLGVEDARLRIALNVYTNNGLSIAEIEAYWLDGLALPRSVLRKHMIDHTPTSSSGRAKNRLIYGVCSLRLGSTHVLQHIYGAIQEYAGFDEPRWLG</sequence>
<proteinExistence type="predicted"/>
<dbReference type="Pfam" id="PF13384">
    <property type="entry name" value="HTH_23"/>
    <property type="match status" value="1"/>
</dbReference>
<organism evidence="1">
    <name type="scientific">uncultured Solirubrobacteraceae bacterium</name>
    <dbReference type="NCBI Taxonomy" id="1162706"/>
    <lineage>
        <taxon>Bacteria</taxon>
        <taxon>Bacillati</taxon>
        <taxon>Actinomycetota</taxon>
        <taxon>Thermoleophilia</taxon>
        <taxon>Solirubrobacterales</taxon>
        <taxon>Solirubrobacteraceae</taxon>
        <taxon>environmental samples</taxon>
    </lineage>
</organism>